<dbReference type="EMBL" id="FTOI01000007">
    <property type="protein sequence ID" value="SIS81101.1"/>
    <property type="molecule type" value="Genomic_DNA"/>
</dbReference>
<evidence type="ECO:0000313" key="1">
    <source>
        <dbReference type="EMBL" id="SIS81101.1"/>
    </source>
</evidence>
<proteinExistence type="predicted"/>
<name>A0A1N7M574_9FLAO</name>
<sequence>MKKMALLFLILGVLSLALSYYFYTKKEIPPADFSAVNKQKGNDFEDYLIQLLGKTEGIQLVGKVSDYHKDGVSALENTEPDLKFKTQSAHFAVECKWRSSFKSGNINWAKDYQIKNYNTYQKTKNEKVFVALGIGGTSTQPERLFFVPLYRLKLEFANEDYIKEFEIKDQRDLLKILRNTL</sequence>
<dbReference type="AlphaFoldDB" id="A0A1N7M574"/>
<dbReference type="Proteomes" id="UP000185839">
    <property type="component" value="Unassembled WGS sequence"/>
</dbReference>
<reference evidence="2" key="1">
    <citation type="submission" date="2017-01" db="EMBL/GenBank/DDBJ databases">
        <authorList>
            <person name="Varghese N."/>
            <person name="Submissions S."/>
        </authorList>
    </citation>
    <scope>NUCLEOTIDE SEQUENCE [LARGE SCALE GENOMIC DNA]</scope>
    <source>
        <strain evidence="2">DSM 23145</strain>
    </source>
</reference>
<protein>
    <submittedName>
        <fullName evidence="1">Uncharacterized protein</fullName>
    </submittedName>
</protein>
<keyword evidence="2" id="KW-1185">Reference proteome</keyword>
<evidence type="ECO:0000313" key="2">
    <source>
        <dbReference type="Proteomes" id="UP000185839"/>
    </source>
</evidence>
<organism evidence="1 2">
    <name type="scientific">Kaistella chaponensis</name>
    <dbReference type="NCBI Taxonomy" id="713588"/>
    <lineage>
        <taxon>Bacteria</taxon>
        <taxon>Pseudomonadati</taxon>
        <taxon>Bacteroidota</taxon>
        <taxon>Flavobacteriia</taxon>
        <taxon>Flavobacteriales</taxon>
        <taxon>Weeksellaceae</taxon>
        <taxon>Chryseobacterium group</taxon>
        <taxon>Kaistella</taxon>
    </lineage>
</organism>
<accession>A0A1N7M574</accession>
<gene>
    <name evidence="1" type="ORF">SAMN05421789_10799</name>
</gene>